<dbReference type="SUPFAM" id="SSF160631">
    <property type="entry name" value="SMI1/KNR4-like"/>
    <property type="match status" value="1"/>
</dbReference>
<feature type="domain" description="Knr4/Smi1-like" evidence="1">
    <location>
        <begin position="43"/>
        <end position="189"/>
    </location>
</feature>
<dbReference type="Gene3D" id="3.40.1580.10">
    <property type="entry name" value="SMI1/KNR4-like"/>
    <property type="match status" value="1"/>
</dbReference>
<sequence>MKNFNWQSRIREWSQKRIEALEDYEKEELSSEVIESGYLGYPGATEEQITAAEARLNINLPPSYREFLKASNGLPPTSKGSIRFYAVEEIDWYALNHQDWIDELMEDRQRFEPVTEAEYFVYGHEQCNLTFYPAHLQTVLEISSEDLGFQFLLNPNIIVVDKEWEAWFCSFSTTFGLYRYRSFSEMMDEILNDLELLG</sequence>
<protein>
    <submittedName>
        <fullName evidence="2">SMI1/KNR4 family protein</fullName>
    </submittedName>
</protein>
<dbReference type="RefSeq" id="WP_190547707.1">
    <property type="nucleotide sequence ID" value="NZ_CAWPNO010000035.1"/>
</dbReference>
<organism evidence="2 3">
    <name type="scientific">Calothrix parietina FACHB-288</name>
    <dbReference type="NCBI Taxonomy" id="2692896"/>
    <lineage>
        <taxon>Bacteria</taxon>
        <taxon>Bacillati</taxon>
        <taxon>Cyanobacteriota</taxon>
        <taxon>Cyanophyceae</taxon>
        <taxon>Nostocales</taxon>
        <taxon>Calotrichaceae</taxon>
        <taxon>Calothrix</taxon>
    </lineage>
</organism>
<dbReference type="Proteomes" id="UP000658514">
    <property type="component" value="Unassembled WGS sequence"/>
</dbReference>
<accession>A0ABR8A7T0</accession>
<reference evidence="2 3" key="1">
    <citation type="journal article" date="2020" name="ISME J.">
        <title>Comparative genomics reveals insights into cyanobacterial evolution and habitat adaptation.</title>
        <authorList>
            <person name="Chen M.Y."/>
            <person name="Teng W.K."/>
            <person name="Zhao L."/>
            <person name="Hu C.X."/>
            <person name="Zhou Y.K."/>
            <person name="Han B.P."/>
            <person name="Song L.R."/>
            <person name="Shu W.S."/>
        </authorList>
    </citation>
    <scope>NUCLEOTIDE SEQUENCE [LARGE SCALE GENOMIC DNA]</scope>
    <source>
        <strain evidence="2 3">FACHB-288</strain>
    </source>
</reference>
<comment type="caution">
    <text evidence="2">The sequence shown here is derived from an EMBL/GenBank/DDBJ whole genome shotgun (WGS) entry which is preliminary data.</text>
</comment>
<dbReference type="Pfam" id="PF09346">
    <property type="entry name" value="SMI1_KNR4"/>
    <property type="match status" value="1"/>
</dbReference>
<dbReference type="InterPro" id="IPR018958">
    <property type="entry name" value="Knr4/Smi1-like_dom"/>
</dbReference>
<dbReference type="EMBL" id="JACJQH010000013">
    <property type="protein sequence ID" value="MBD2195914.1"/>
    <property type="molecule type" value="Genomic_DNA"/>
</dbReference>
<evidence type="ECO:0000259" key="1">
    <source>
        <dbReference type="SMART" id="SM00860"/>
    </source>
</evidence>
<proteinExistence type="predicted"/>
<gene>
    <name evidence="2" type="ORF">H6G24_10470</name>
</gene>
<dbReference type="SMART" id="SM00860">
    <property type="entry name" value="SMI1_KNR4"/>
    <property type="match status" value="1"/>
</dbReference>
<evidence type="ECO:0000313" key="3">
    <source>
        <dbReference type="Proteomes" id="UP000658514"/>
    </source>
</evidence>
<evidence type="ECO:0000313" key="2">
    <source>
        <dbReference type="EMBL" id="MBD2195914.1"/>
    </source>
</evidence>
<keyword evidence="3" id="KW-1185">Reference proteome</keyword>
<dbReference type="InterPro" id="IPR037883">
    <property type="entry name" value="Knr4/Smi1-like_sf"/>
</dbReference>
<name>A0ABR8A7T0_9CYAN</name>